<evidence type="ECO:0000256" key="6">
    <source>
        <dbReference type="ARBA" id="ARBA00023136"/>
    </source>
</evidence>
<protein>
    <submittedName>
        <fullName evidence="11">ATP-binding cassette domain-containing protein</fullName>
    </submittedName>
    <submittedName>
        <fullName evidence="10">Peptidase</fullName>
    </submittedName>
</protein>
<feature type="domain" description="ABC transmembrane type-1" evidence="9">
    <location>
        <begin position="8"/>
        <end position="288"/>
    </location>
</feature>
<dbReference type="PROSITE" id="PS50929">
    <property type="entry name" value="ABC_TM1F"/>
    <property type="match status" value="1"/>
</dbReference>
<comment type="subcellular location">
    <subcellularLocation>
        <location evidence="1">Cell membrane</location>
        <topology evidence="1">Multi-pass membrane protein</topology>
    </subcellularLocation>
</comment>
<dbReference type="Gene3D" id="1.20.1560.10">
    <property type="entry name" value="ABC transporter type 1, transmembrane domain"/>
    <property type="match status" value="1"/>
</dbReference>
<dbReference type="SUPFAM" id="SSF90123">
    <property type="entry name" value="ABC transporter transmembrane region"/>
    <property type="match status" value="1"/>
</dbReference>
<evidence type="ECO:0000313" key="11">
    <source>
        <dbReference type="EMBL" id="NHK28902.1"/>
    </source>
</evidence>
<organism evidence="10 12">
    <name type="scientific">Aquisalinus luteolus</name>
    <dbReference type="NCBI Taxonomy" id="1566827"/>
    <lineage>
        <taxon>Bacteria</taxon>
        <taxon>Pseudomonadati</taxon>
        <taxon>Pseudomonadota</taxon>
        <taxon>Alphaproteobacteria</taxon>
        <taxon>Parvularculales</taxon>
        <taxon>Parvularculaceae</taxon>
        <taxon>Aquisalinus</taxon>
    </lineage>
</organism>
<dbReference type="RefSeq" id="WP_155141269.1">
    <property type="nucleotide sequence ID" value="NZ_BMGZ01000002.1"/>
</dbReference>
<dbReference type="Gene3D" id="3.40.50.300">
    <property type="entry name" value="P-loop containing nucleotide triphosphate hydrolases"/>
    <property type="match status" value="1"/>
</dbReference>
<dbReference type="EMBL" id="VCJR02000002">
    <property type="protein sequence ID" value="NHK28902.1"/>
    <property type="molecule type" value="Genomic_DNA"/>
</dbReference>
<keyword evidence="6 7" id="KW-0472">Membrane</keyword>
<dbReference type="GO" id="GO:0140359">
    <property type="term" value="F:ABC-type transporter activity"/>
    <property type="evidence" value="ECO:0007669"/>
    <property type="project" value="InterPro"/>
</dbReference>
<dbReference type="InterPro" id="IPR003439">
    <property type="entry name" value="ABC_transporter-like_ATP-bd"/>
</dbReference>
<evidence type="ECO:0000256" key="3">
    <source>
        <dbReference type="ARBA" id="ARBA00022741"/>
    </source>
</evidence>
<dbReference type="PANTHER" id="PTHR24221:SF248">
    <property type="entry name" value="ABC TRANSPORTER TRANSMEMBRANE REGION"/>
    <property type="match status" value="1"/>
</dbReference>
<dbReference type="InterPro" id="IPR036640">
    <property type="entry name" value="ABC1_TM_sf"/>
</dbReference>
<comment type="caution">
    <text evidence="10">The sequence shown here is derived from an EMBL/GenBank/DDBJ whole genome shotgun (WGS) entry which is preliminary data.</text>
</comment>
<dbReference type="Proteomes" id="UP000621856">
    <property type="component" value="Unassembled WGS sequence"/>
</dbReference>
<keyword evidence="2 7" id="KW-0812">Transmembrane</keyword>
<dbReference type="PANTHER" id="PTHR24221">
    <property type="entry name" value="ATP-BINDING CASSETTE SUB-FAMILY B"/>
    <property type="match status" value="1"/>
</dbReference>
<keyword evidence="13" id="KW-1185">Reference proteome</keyword>
<dbReference type="InterPro" id="IPR003593">
    <property type="entry name" value="AAA+_ATPase"/>
</dbReference>
<dbReference type="InterPro" id="IPR027417">
    <property type="entry name" value="P-loop_NTPase"/>
</dbReference>
<dbReference type="SMART" id="SM00382">
    <property type="entry name" value="AAA"/>
    <property type="match status" value="1"/>
</dbReference>
<dbReference type="EMBL" id="BMGZ01000002">
    <property type="protein sequence ID" value="GGH99861.1"/>
    <property type="molecule type" value="Genomic_DNA"/>
</dbReference>
<feature type="transmembrane region" description="Helical" evidence="7">
    <location>
        <begin position="6"/>
        <end position="29"/>
    </location>
</feature>
<dbReference type="GO" id="GO:0005886">
    <property type="term" value="C:plasma membrane"/>
    <property type="evidence" value="ECO:0007669"/>
    <property type="project" value="UniProtKB-SubCell"/>
</dbReference>
<dbReference type="InterPro" id="IPR017871">
    <property type="entry name" value="ABC_transporter-like_CS"/>
</dbReference>
<evidence type="ECO:0000313" key="10">
    <source>
        <dbReference type="EMBL" id="GGH99861.1"/>
    </source>
</evidence>
<reference evidence="10" key="3">
    <citation type="submission" date="2020-09" db="EMBL/GenBank/DDBJ databases">
        <authorList>
            <person name="Sun Q."/>
            <person name="Zhou Y."/>
        </authorList>
    </citation>
    <scope>NUCLEOTIDE SEQUENCE</scope>
    <source>
        <strain evidence="10">CGMCC 1.14984</strain>
    </source>
</reference>
<keyword evidence="5 7" id="KW-1133">Transmembrane helix</keyword>
<accession>A0A8J3A4S6</accession>
<evidence type="ECO:0000313" key="12">
    <source>
        <dbReference type="Proteomes" id="UP000621856"/>
    </source>
</evidence>
<dbReference type="GO" id="GO:0005524">
    <property type="term" value="F:ATP binding"/>
    <property type="evidence" value="ECO:0007669"/>
    <property type="project" value="UniProtKB-KW"/>
</dbReference>
<sequence length="554" mass="59638">MKPGTGFAMAVFFTVIINTLMLVSPFYMLQVYDRIMTSGSIDTLLLISAIVIFLLVIYGLAEVGRRRVFALSGKVLGDQVNSAIFAAAMLKSQGGKAPGGGELQRSTSQLATVQSFLMNGSISSLYDVPFTPVFLLILFLVHPLLGIVATAGGAVLVMIAIASELATSKKLEEIRQDEADANQLLAHTGQQSIAILSMGLTQQLNRIWSGRQSKVTDKHVELLARSGALMGLSRSLRQILQAAILGVGAWLAIGQEISPGAIVAGSIIMGRALAPIDQCIGQWKQLIGARAAARKLRDMLPDGEQAMEVKPNPRPQPQMDLIDIGIGIPGTDSLLFSKFRYSIEAGQRLAVIGESGVGKTALIQTLSGVWKPQEGTVKLGGLNVHQWHSDDRGQYFGYCPQNVQLTAGTVAENIARYRDCELEDVVAAAEEVGAHERIMRLPNGYQTLIGAGGYELSAGQQQLVGLARAVFGNPVCIMLDEPTANLDEPSVKGFLNWLTSPANKERIVISVTHDIRCLSGFTDILHIHKGKPHLLPAKEYFARRNAQLAKVAGR</sequence>
<name>A0A8J3A4S6_9PROT</name>
<reference evidence="10" key="1">
    <citation type="journal article" date="2014" name="Int. J. Syst. Evol. Microbiol.">
        <title>Complete genome sequence of Corynebacterium casei LMG S-19264T (=DSM 44701T), isolated from a smear-ripened cheese.</title>
        <authorList>
            <consortium name="US DOE Joint Genome Institute (JGI-PGF)"/>
            <person name="Walter F."/>
            <person name="Albersmeier A."/>
            <person name="Kalinowski J."/>
            <person name="Ruckert C."/>
        </authorList>
    </citation>
    <scope>NUCLEOTIDE SEQUENCE</scope>
    <source>
        <strain evidence="10">CGMCC 1.14984</strain>
    </source>
</reference>
<reference evidence="11 13" key="2">
    <citation type="submission" date="2020-02" db="EMBL/GenBank/DDBJ databases">
        <title>Genome sequence of Parvularcula flava strain NH6-79.</title>
        <authorList>
            <person name="Abdul Karim M.H."/>
            <person name="Lam M.Q."/>
            <person name="Chen S.J."/>
            <person name="Yahya A."/>
            <person name="Shahir S."/>
            <person name="Shamsir M.S."/>
            <person name="Chong C.S."/>
        </authorList>
    </citation>
    <scope>NUCLEOTIDE SEQUENCE [LARGE SCALE GENOMIC DNA]</scope>
    <source>
        <strain evidence="11 13">NH6-79</strain>
    </source>
</reference>
<keyword evidence="3" id="KW-0547">Nucleotide-binding</keyword>
<evidence type="ECO:0000256" key="7">
    <source>
        <dbReference type="SAM" id="Phobius"/>
    </source>
</evidence>
<evidence type="ECO:0000256" key="5">
    <source>
        <dbReference type="ARBA" id="ARBA00022989"/>
    </source>
</evidence>
<dbReference type="SUPFAM" id="SSF52540">
    <property type="entry name" value="P-loop containing nucleoside triphosphate hydrolases"/>
    <property type="match status" value="1"/>
</dbReference>
<proteinExistence type="predicted"/>
<evidence type="ECO:0000256" key="4">
    <source>
        <dbReference type="ARBA" id="ARBA00022840"/>
    </source>
</evidence>
<dbReference type="PROSITE" id="PS00211">
    <property type="entry name" value="ABC_TRANSPORTER_1"/>
    <property type="match status" value="1"/>
</dbReference>
<keyword evidence="4 11" id="KW-0067">ATP-binding</keyword>
<dbReference type="Proteomes" id="UP000818603">
    <property type="component" value="Unassembled WGS sequence"/>
</dbReference>
<evidence type="ECO:0000256" key="1">
    <source>
        <dbReference type="ARBA" id="ARBA00004651"/>
    </source>
</evidence>
<dbReference type="Pfam" id="PF00005">
    <property type="entry name" value="ABC_tran"/>
    <property type="match status" value="1"/>
</dbReference>
<feature type="transmembrane region" description="Helical" evidence="7">
    <location>
        <begin position="133"/>
        <end position="161"/>
    </location>
</feature>
<gene>
    <name evidence="11" type="ORF">FF098_013350</name>
    <name evidence="10" type="ORF">GCM10011355_26820</name>
</gene>
<evidence type="ECO:0000259" key="9">
    <source>
        <dbReference type="PROSITE" id="PS50929"/>
    </source>
</evidence>
<dbReference type="InterPro" id="IPR039421">
    <property type="entry name" value="Type_1_exporter"/>
</dbReference>
<dbReference type="InterPro" id="IPR011527">
    <property type="entry name" value="ABC1_TM_dom"/>
</dbReference>
<dbReference type="GO" id="GO:0034040">
    <property type="term" value="F:ATPase-coupled lipid transmembrane transporter activity"/>
    <property type="evidence" value="ECO:0007669"/>
    <property type="project" value="TreeGrafter"/>
</dbReference>
<evidence type="ECO:0000259" key="8">
    <source>
        <dbReference type="PROSITE" id="PS50893"/>
    </source>
</evidence>
<dbReference type="GO" id="GO:0016887">
    <property type="term" value="F:ATP hydrolysis activity"/>
    <property type="evidence" value="ECO:0007669"/>
    <property type="project" value="InterPro"/>
</dbReference>
<dbReference type="AlphaFoldDB" id="A0A8J3A4S6"/>
<evidence type="ECO:0000313" key="13">
    <source>
        <dbReference type="Proteomes" id="UP000818603"/>
    </source>
</evidence>
<dbReference type="PROSITE" id="PS50893">
    <property type="entry name" value="ABC_TRANSPORTER_2"/>
    <property type="match status" value="1"/>
</dbReference>
<feature type="transmembrane region" description="Helical" evidence="7">
    <location>
        <begin position="41"/>
        <end position="61"/>
    </location>
</feature>
<evidence type="ECO:0000256" key="2">
    <source>
        <dbReference type="ARBA" id="ARBA00022692"/>
    </source>
</evidence>
<feature type="domain" description="ABC transporter" evidence="8">
    <location>
        <begin position="319"/>
        <end position="554"/>
    </location>
</feature>